<proteinExistence type="predicted"/>
<dbReference type="InterPro" id="IPR012349">
    <property type="entry name" value="Split_barrel_FMN-bd"/>
</dbReference>
<feature type="transmembrane region" description="Helical" evidence="1">
    <location>
        <begin position="240"/>
        <end position="261"/>
    </location>
</feature>
<dbReference type="AlphaFoldDB" id="J3NT00"/>
<dbReference type="RefSeq" id="XP_009220458.1">
    <property type="nucleotide sequence ID" value="XM_009222194.1"/>
</dbReference>
<dbReference type="OrthoDB" id="539398at2759"/>
<dbReference type="Proteomes" id="UP000006039">
    <property type="component" value="Unassembled WGS sequence"/>
</dbReference>
<dbReference type="eggNOG" id="ENOG502S0EA">
    <property type="taxonomic scope" value="Eukaryota"/>
</dbReference>
<dbReference type="PANTHER" id="PTHR39336:SF1">
    <property type="entry name" value="PYRIDOXAMINE PHOSPHATE OXIDASE FAMILY PROTEIN (AFU_ORTHOLOGUE AFUA_6G11440)"/>
    <property type="match status" value="1"/>
</dbReference>
<dbReference type="VEuPathDB" id="FungiDB:GGTG_04398"/>
<dbReference type="STRING" id="644352.J3NT00"/>
<keyword evidence="4" id="KW-1185">Reference proteome</keyword>
<name>J3NT00_GAET3</name>
<keyword evidence="1" id="KW-0472">Membrane</keyword>
<dbReference type="Gene3D" id="2.30.110.10">
    <property type="entry name" value="Electron Transport, Fmn-binding Protein, Chain A"/>
    <property type="match status" value="1"/>
</dbReference>
<reference evidence="2" key="2">
    <citation type="submission" date="2010-07" db="EMBL/GenBank/DDBJ databases">
        <authorList>
            <consortium name="The Broad Institute Genome Sequencing Platform"/>
            <consortium name="Broad Institute Genome Sequencing Center for Infectious Disease"/>
            <person name="Ma L.-J."/>
            <person name="Dead R."/>
            <person name="Young S."/>
            <person name="Zeng Q."/>
            <person name="Koehrsen M."/>
            <person name="Alvarado L."/>
            <person name="Berlin A."/>
            <person name="Chapman S.B."/>
            <person name="Chen Z."/>
            <person name="Freedman E."/>
            <person name="Gellesch M."/>
            <person name="Goldberg J."/>
            <person name="Griggs A."/>
            <person name="Gujja S."/>
            <person name="Heilman E.R."/>
            <person name="Heiman D."/>
            <person name="Hepburn T."/>
            <person name="Howarth C."/>
            <person name="Jen D."/>
            <person name="Larson L."/>
            <person name="Mehta T."/>
            <person name="Neiman D."/>
            <person name="Pearson M."/>
            <person name="Roberts A."/>
            <person name="Saif S."/>
            <person name="Shea T."/>
            <person name="Shenoy N."/>
            <person name="Sisk P."/>
            <person name="Stolte C."/>
            <person name="Sykes S."/>
            <person name="Walk T."/>
            <person name="White J."/>
            <person name="Yandava C."/>
            <person name="Haas B."/>
            <person name="Nusbaum C."/>
            <person name="Birren B."/>
        </authorList>
    </citation>
    <scope>NUCLEOTIDE SEQUENCE</scope>
    <source>
        <strain evidence="2">R3-111a-1</strain>
    </source>
</reference>
<gene>
    <name evidence="3" type="primary">20344856</name>
    <name evidence="2" type="ORF">GGTG_04398</name>
</gene>
<dbReference type="PANTHER" id="PTHR39336">
    <property type="entry name" value="PYRIDOXAMINE PHOSPHATE OXIDASE FAMILY PROTEIN (AFU_ORTHOLOGUE AFUA_6G11440)"/>
    <property type="match status" value="1"/>
</dbReference>
<reference evidence="3" key="5">
    <citation type="submission" date="2018-04" db="UniProtKB">
        <authorList>
            <consortium name="EnsemblFungi"/>
        </authorList>
    </citation>
    <scope>IDENTIFICATION</scope>
    <source>
        <strain evidence="3">R3-111a-1</strain>
    </source>
</reference>
<dbReference type="GeneID" id="20344856"/>
<dbReference type="EMBL" id="GL385396">
    <property type="protein sequence ID" value="EJT79313.1"/>
    <property type="molecule type" value="Genomic_DNA"/>
</dbReference>
<evidence type="ECO:0000313" key="3">
    <source>
        <dbReference type="EnsemblFungi" id="EJT79313"/>
    </source>
</evidence>
<dbReference type="SUPFAM" id="SSF50475">
    <property type="entry name" value="FMN-binding split barrel"/>
    <property type="match status" value="1"/>
</dbReference>
<reference evidence="4" key="1">
    <citation type="submission" date="2010-07" db="EMBL/GenBank/DDBJ databases">
        <title>The genome sequence of Gaeumannomyces graminis var. tritici strain R3-111a-1.</title>
        <authorList>
            <consortium name="The Broad Institute Genome Sequencing Platform"/>
            <person name="Ma L.-J."/>
            <person name="Dead R."/>
            <person name="Young S."/>
            <person name="Zeng Q."/>
            <person name="Koehrsen M."/>
            <person name="Alvarado L."/>
            <person name="Berlin A."/>
            <person name="Chapman S.B."/>
            <person name="Chen Z."/>
            <person name="Freedman E."/>
            <person name="Gellesch M."/>
            <person name="Goldberg J."/>
            <person name="Griggs A."/>
            <person name="Gujja S."/>
            <person name="Heilman E.R."/>
            <person name="Heiman D."/>
            <person name="Hepburn T."/>
            <person name="Howarth C."/>
            <person name="Jen D."/>
            <person name="Larson L."/>
            <person name="Mehta T."/>
            <person name="Neiman D."/>
            <person name="Pearson M."/>
            <person name="Roberts A."/>
            <person name="Saif S."/>
            <person name="Shea T."/>
            <person name="Shenoy N."/>
            <person name="Sisk P."/>
            <person name="Stolte C."/>
            <person name="Sykes S."/>
            <person name="Walk T."/>
            <person name="White J."/>
            <person name="Yandava C."/>
            <person name="Haas B."/>
            <person name="Nusbaum C."/>
            <person name="Birren B."/>
        </authorList>
    </citation>
    <scope>NUCLEOTIDE SEQUENCE [LARGE SCALE GENOMIC DNA]</scope>
    <source>
        <strain evidence="4">R3-111a-1</strain>
    </source>
</reference>
<evidence type="ECO:0000313" key="4">
    <source>
        <dbReference type="Proteomes" id="UP000006039"/>
    </source>
</evidence>
<organism evidence="2">
    <name type="scientific">Gaeumannomyces tritici (strain R3-111a-1)</name>
    <name type="common">Wheat and barley take-all root rot fungus</name>
    <name type="synonym">Gaeumannomyces graminis var. tritici</name>
    <dbReference type="NCBI Taxonomy" id="644352"/>
    <lineage>
        <taxon>Eukaryota</taxon>
        <taxon>Fungi</taxon>
        <taxon>Dikarya</taxon>
        <taxon>Ascomycota</taxon>
        <taxon>Pezizomycotina</taxon>
        <taxon>Sordariomycetes</taxon>
        <taxon>Sordariomycetidae</taxon>
        <taxon>Magnaporthales</taxon>
        <taxon>Magnaporthaceae</taxon>
        <taxon>Gaeumannomyces</taxon>
    </lineage>
</organism>
<reference evidence="3" key="4">
    <citation type="journal article" date="2015" name="G3 (Bethesda)">
        <title>Genome sequences of three phytopathogenic species of the Magnaporthaceae family of fungi.</title>
        <authorList>
            <person name="Okagaki L.H."/>
            <person name="Nunes C.C."/>
            <person name="Sailsbery J."/>
            <person name="Clay B."/>
            <person name="Brown D."/>
            <person name="John T."/>
            <person name="Oh Y."/>
            <person name="Young N."/>
            <person name="Fitzgerald M."/>
            <person name="Haas B.J."/>
            <person name="Zeng Q."/>
            <person name="Young S."/>
            <person name="Adiconis X."/>
            <person name="Fan L."/>
            <person name="Levin J.Z."/>
            <person name="Mitchell T.K."/>
            <person name="Okubara P.A."/>
            <person name="Farman M.L."/>
            <person name="Kohn L.M."/>
            <person name="Birren B."/>
            <person name="Ma L.-J."/>
            <person name="Dean R.A."/>
        </authorList>
    </citation>
    <scope>NUCLEOTIDE SEQUENCE</scope>
    <source>
        <strain evidence="3">R3-111a-1</strain>
    </source>
</reference>
<protein>
    <submittedName>
        <fullName evidence="2">Pyridoxamine phosphate oxidase</fullName>
    </submittedName>
</protein>
<keyword evidence="1" id="KW-1133">Transmembrane helix</keyword>
<keyword evidence="1" id="KW-0812">Transmembrane</keyword>
<dbReference type="EnsemblFungi" id="EJT79313">
    <property type="protein sequence ID" value="EJT79313"/>
    <property type="gene ID" value="GGTG_04398"/>
</dbReference>
<evidence type="ECO:0000256" key="1">
    <source>
        <dbReference type="SAM" id="Phobius"/>
    </source>
</evidence>
<accession>J3NT00</accession>
<sequence length="278" mass="29864">MKVFPALTPDLTAWALRQPVYFVATAPTHGRHVNLSPKGLPSTTLAVLGPNRIAYVDRTGSGCETIAHLYENGRATVMFMSMGPSPRILRLYCRAREVVEWGVDEARFVELLAGMGRGGFEMPKSPRAIVVLDVWKVTTACGYGVPMVRRALYAGSEENKEEGGERKQLLDETSVFEDRSTLDTSAAKKEEGGEWIRYQRQNNAYSLDGLPGLRSARRGTALGLWLAQTRVRVAAQREGFVFGLVLGLVLALPALALAAAAGGGGGFSVLLAGGAGRG</sequence>
<reference evidence="2" key="3">
    <citation type="submission" date="2010-09" db="EMBL/GenBank/DDBJ databases">
        <title>Annotation of Gaeumannomyces graminis var. tritici R3-111a-1.</title>
        <authorList>
            <consortium name="The Broad Institute Genome Sequencing Platform"/>
            <person name="Ma L.-J."/>
            <person name="Dead R."/>
            <person name="Young S.K."/>
            <person name="Zeng Q."/>
            <person name="Gargeya S."/>
            <person name="Fitzgerald M."/>
            <person name="Haas B."/>
            <person name="Abouelleil A."/>
            <person name="Alvarado L."/>
            <person name="Arachchi H.M."/>
            <person name="Berlin A."/>
            <person name="Brown A."/>
            <person name="Chapman S.B."/>
            <person name="Chen Z."/>
            <person name="Dunbar C."/>
            <person name="Freedman E."/>
            <person name="Gearin G."/>
            <person name="Gellesch M."/>
            <person name="Goldberg J."/>
            <person name="Griggs A."/>
            <person name="Gujja S."/>
            <person name="Heiman D."/>
            <person name="Howarth C."/>
            <person name="Larson L."/>
            <person name="Lui A."/>
            <person name="MacDonald P.J.P."/>
            <person name="Mehta T."/>
            <person name="Montmayeur A."/>
            <person name="Murphy C."/>
            <person name="Neiman D."/>
            <person name="Pearson M."/>
            <person name="Priest M."/>
            <person name="Roberts A."/>
            <person name="Saif S."/>
            <person name="Shea T."/>
            <person name="Shenoy N."/>
            <person name="Sisk P."/>
            <person name="Stolte C."/>
            <person name="Sykes S."/>
            <person name="Yandava C."/>
            <person name="Wortman J."/>
            <person name="Nusbaum C."/>
            <person name="Birren B."/>
        </authorList>
    </citation>
    <scope>NUCLEOTIDE SEQUENCE</scope>
    <source>
        <strain evidence="2">R3-111a-1</strain>
    </source>
</reference>
<dbReference type="HOGENOM" id="CLU_054794_1_0_1"/>
<evidence type="ECO:0000313" key="2">
    <source>
        <dbReference type="EMBL" id="EJT79313.1"/>
    </source>
</evidence>